<dbReference type="WBParaSite" id="Pan_g5118.t1">
    <property type="protein sequence ID" value="Pan_g5118.t1"/>
    <property type="gene ID" value="Pan_g5118"/>
</dbReference>
<evidence type="ECO:0000256" key="7">
    <source>
        <dbReference type="SAM" id="Phobius"/>
    </source>
</evidence>
<evidence type="ECO:0000256" key="8">
    <source>
        <dbReference type="SAM" id="SignalP"/>
    </source>
</evidence>
<reference evidence="10" key="2">
    <citation type="submission" date="2020-10" db="UniProtKB">
        <authorList>
            <consortium name="WormBaseParasite"/>
        </authorList>
    </citation>
    <scope>IDENTIFICATION</scope>
</reference>
<evidence type="ECO:0000256" key="4">
    <source>
        <dbReference type="ARBA" id="ARBA00022679"/>
    </source>
</evidence>
<organism evidence="9 10">
    <name type="scientific">Panagrellus redivivus</name>
    <name type="common">Microworm</name>
    <dbReference type="NCBI Taxonomy" id="6233"/>
    <lineage>
        <taxon>Eukaryota</taxon>
        <taxon>Metazoa</taxon>
        <taxon>Ecdysozoa</taxon>
        <taxon>Nematoda</taxon>
        <taxon>Chromadorea</taxon>
        <taxon>Rhabditida</taxon>
        <taxon>Tylenchina</taxon>
        <taxon>Panagrolaimomorpha</taxon>
        <taxon>Panagrolaimoidea</taxon>
        <taxon>Panagrolaimidae</taxon>
        <taxon>Panagrellus</taxon>
    </lineage>
</organism>
<protein>
    <recommendedName>
        <fullName evidence="2">glucuronosyltransferase</fullName>
        <ecNumber evidence="2">2.4.1.17</ecNumber>
    </recommendedName>
</protein>
<name>A0A7E4VZQ6_PANRE</name>
<evidence type="ECO:0000313" key="10">
    <source>
        <dbReference type="WBParaSite" id="Pan_g5118.t1"/>
    </source>
</evidence>
<dbReference type="CDD" id="cd03784">
    <property type="entry name" value="GT1_Gtf-like"/>
    <property type="match status" value="1"/>
</dbReference>
<dbReference type="GO" id="GO:0015020">
    <property type="term" value="F:glucuronosyltransferase activity"/>
    <property type="evidence" value="ECO:0007669"/>
    <property type="project" value="UniProtKB-EC"/>
</dbReference>
<dbReference type="FunFam" id="3.40.50.2000:FF:000050">
    <property type="entry name" value="UDP-glucuronosyltransferase"/>
    <property type="match status" value="1"/>
</dbReference>
<sequence length="544" mass="61557">MGYSRFISFLALISLANSAKVLVWSPLMGRSHVRFMARMADILVTDGHNVTLFQTIFDPDTVPLYNTLAQDIIVHHPSDWDPNLLYSFDYKTDQMFKRKEMLFRPDNAKNLLQVSLTQCRGLINDHDLILRLRKEKFDLIVFEIIDPCPGLWLQYLNIDKLIVASSYGMAPVMDSMSGLHSSPSFVPYLFRSFGNEMTYFERFENFIYAIFQHTYLQFVSSQLMLLAEKLPKLPNTQKLISPMDFLAQKTSAYFINANEFSEVARPVGKNFVHVGGMMVDEKQEPLSGDYARLYDSCPQGVVVFSFGSMVKMSNFPLASKLEMLASFKRFPELCFVWKTDASALTSDRSAAIFANVTSAMSNLFVRTWIPQQQLLADKRTKAFITHAGAMSTNEAFAFGTPVITIPLYLDNYHNSAAIVRHGLGVAIDKLDITETVMTEAINEIVYGNSSKTTFQQRANLAAAILKPHRHRITSEITYWARQVAEFGPLEHLVLNGTQLSLLQVYLIDILVPLGALLSAIVYGSVRLMQKLFKENTFATKVKLN</sequence>
<comment type="similarity">
    <text evidence="1 6">Belongs to the UDP-glycosyltransferase family.</text>
</comment>
<dbReference type="Pfam" id="PF00201">
    <property type="entry name" value="UDPGT"/>
    <property type="match status" value="1"/>
</dbReference>
<feature type="chain" id="PRO_5028939702" description="glucuronosyltransferase" evidence="8">
    <location>
        <begin position="19"/>
        <end position="544"/>
    </location>
</feature>
<dbReference type="InterPro" id="IPR050271">
    <property type="entry name" value="UDP-glycosyltransferase"/>
</dbReference>
<dbReference type="AlphaFoldDB" id="A0A7E4VZQ6"/>
<evidence type="ECO:0000313" key="9">
    <source>
        <dbReference type="Proteomes" id="UP000492821"/>
    </source>
</evidence>
<evidence type="ECO:0000256" key="6">
    <source>
        <dbReference type="RuleBase" id="RU003718"/>
    </source>
</evidence>
<dbReference type="Gene3D" id="3.40.50.2000">
    <property type="entry name" value="Glycogen Phosphorylase B"/>
    <property type="match status" value="1"/>
</dbReference>
<feature type="signal peptide" evidence="8">
    <location>
        <begin position="1"/>
        <end position="18"/>
    </location>
</feature>
<dbReference type="EC" id="2.4.1.17" evidence="2"/>
<evidence type="ECO:0000256" key="3">
    <source>
        <dbReference type="ARBA" id="ARBA00022676"/>
    </source>
</evidence>
<dbReference type="PANTHER" id="PTHR48043">
    <property type="entry name" value="EG:EG0003.4 PROTEIN-RELATED"/>
    <property type="match status" value="1"/>
</dbReference>
<keyword evidence="8" id="KW-0732">Signal</keyword>
<evidence type="ECO:0000256" key="2">
    <source>
        <dbReference type="ARBA" id="ARBA00012544"/>
    </source>
</evidence>
<dbReference type="SUPFAM" id="SSF53756">
    <property type="entry name" value="UDP-Glycosyltransferase/glycogen phosphorylase"/>
    <property type="match status" value="1"/>
</dbReference>
<evidence type="ECO:0000256" key="5">
    <source>
        <dbReference type="ARBA" id="ARBA00047475"/>
    </source>
</evidence>
<dbReference type="InterPro" id="IPR035595">
    <property type="entry name" value="UDP_glycos_trans_CS"/>
</dbReference>
<dbReference type="Proteomes" id="UP000492821">
    <property type="component" value="Unassembled WGS sequence"/>
</dbReference>
<keyword evidence="7" id="KW-0472">Membrane</keyword>
<dbReference type="PANTHER" id="PTHR48043:SF145">
    <property type="entry name" value="FI06409P-RELATED"/>
    <property type="match status" value="1"/>
</dbReference>
<proteinExistence type="inferred from homology"/>
<dbReference type="PROSITE" id="PS00375">
    <property type="entry name" value="UDPGT"/>
    <property type="match status" value="1"/>
</dbReference>
<dbReference type="InterPro" id="IPR002213">
    <property type="entry name" value="UDP_glucos_trans"/>
</dbReference>
<keyword evidence="4 6" id="KW-0808">Transferase</keyword>
<reference evidence="9" key="1">
    <citation type="journal article" date="2013" name="Genetics">
        <title>The draft genome and transcriptome of Panagrellus redivivus are shaped by the harsh demands of a free-living lifestyle.</title>
        <authorList>
            <person name="Srinivasan J."/>
            <person name="Dillman A.R."/>
            <person name="Macchietto M.G."/>
            <person name="Heikkinen L."/>
            <person name="Lakso M."/>
            <person name="Fracchia K.M."/>
            <person name="Antoshechkin I."/>
            <person name="Mortazavi A."/>
            <person name="Wong G."/>
            <person name="Sternberg P.W."/>
        </authorList>
    </citation>
    <scope>NUCLEOTIDE SEQUENCE [LARGE SCALE GENOMIC DNA]</scope>
    <source>
        <strain evidence="9">MT8872</strain>
    </source>
</reference>
<keyword evidence="3 6" id="KW-0328">Glycosyltransferase</keyword>
<keyword evidence="7" id="KW-0812">Transmembrane</keyword>
<accession>A0A7E4VZQ6</accession>
<keyword evidence="7" id="KW-1133">Transmembrane helix</keyword>
<feature type="transmembrane region" description="Helical" evidence="7">
    <location>
        <begin position="504"/>
        <end position="525"/>
    </location>
</feature>
<evidence type="ECO:0000256" key="1">
    <source>
        <dbReference type="ARBA" id="ARBA00009995"/>
    </source>
</evidence>
<comment type="catalytic activity">
    <reaction evidence="5">
        <text>glucuronate acceptor + UDP-alpha-D-glucuronate = acceptor beta-D-glucuronoside + UDP + H(+)</text>
        <dbReference type="Rhea" id="RHEA:21032"/>
        <dbReference type="ChEBI" id="CHEBI:15378"/>
        <dbReference type="ChEBI" id="CHEBI:58052"/>
        <dbReference type="ChEBI" id="CHEBI:58223"/>
        <dbReference type="ChEBI" id="CHEBI:132367"/>
        <dbReference type="ChEBI" id="CHEBI:132368"/>
        <dbReference type="EC" id="2.4.1.17"/>
    </reaction>
</comment>
<keyword evidence="9" id="KW-1185">Reference proteome</keyword>